<dbReference type="AlphaFoldDB" id="X0XBG7"/>
<name>X0XBG7_9ZZZZ</name>
<evidence type="ECO:0008006" key="2">
    <source>
        <dbReference type="Google" id="ProtNLM"/>
    </source>
</evidence>
<protein>
    <recommendedName>
        <fullName evidence="2">Transcriptional regulator</fullName>
    </recommendedName>
</protein>
<feature type="non-terminal residue" evidence="1">
    <location>
        <position position="95"/>
    </location>
</feature>
<dbReference type="SUPFAM" id="SSF46785">
    <property type="entry name" value="Winged helix' DNA-binding domain"/>
    <property type="match status" value="1"/>
</dbReference>
<organism evidence="1">
    <name type="scientific">marine sediment metagenome</name>
    <dbReference type="NCBI Taxonomy" id="412755"/>
    <lineage>
        <taxon>unclassified sequences</taxon>
        <taxon>metagenomes</taxon>
        <taxon>ecological metagenomes</taxon>
    </lineage>
</organism>
<reference evidence="1" key="1">
    <citation type="journal article" date="2014" name="Front. Microbiol.">
        <title>High frequency of phylogenetically diverse reductive dehalogenase-homologous genes in deep subseafloor sedimentary metagenomes.</title>
        <authorList>
            <person name="Kawai M."/>
            <person name="Futagami T."/>
            <person name="Toyoda A."/>
            <person name="Takaki Y."/>
            <person name="Nishi S."/>
            <person name="Hori S."/>
            <person name="Arai W."/>
            <person name="Tsubouchi T."/>
            <person name="Morono Y."/>
            <person name="Uchiyama I."/>
            <person name="Ito T."/>
            <person name="Fujiyama A."/>
            <person name="Inagaki F."/>
            <person name="Takami H."/>
        </authorList>
    </citation>
    <scope>NUCLEOTIDE SEQUENCE</scope>
    <source>
        <strain evidence="1">Expedition CK06-06</strain>
    </source>
</reference>
<accession>X0XBG7</accession>
<gene>
    <name evidence="1" type="ORF">S01H1_73925</name>
</gene>
<dbReference type="InterPro" id="IPR036390">
    <property type="entry name" value="WH_DNA-bd_sf"/>
</dbReference>
<proteinExistence type="predicted"/>
<sequence>MQGTQEQALKIIGMLKGIRAEELASIMMVPTKYVDEVCQSLLKNEIIIKSAGRGGFTLKREVRNEVTKLIKSLRVVYTEEISERLMIPQELAKYM</sequence>
<evidence type="ECO:0000313" key="1">
    <source>
        <dbReference type="EMBL" id="GAG32782.1"/>
    </source>
</evidence>
<dbReference type="EMBL" id="BARS01049423">
    <property type="protein sequence ID" value="GAG32782.1"/>
    <property type="molecule type" value="Genomic_DNA"/>
</dbReference>
<comment type="caution">
    <text evidence="1">The sequence shown here is derived from an EMBL/GenBank/DDBJ whole genome shotgun (WGS) entry which is preliminary data.</text>
</comment>